<evidence type="ECO:0000256" key="1">
    <source>
        <dbReference type="SAM" id="MobiDB-lite"/>
    </source>
</evidence>
<feature type="compositionally biased region" description="Polar residues" evidence="1">
    <location>
        <begin position="30"/>
        <end position="46"/>
    </location>
</feature>
<evidence type="ECO:0000313" key="4">
    <source>
        <dbReference type="Proteomes" id="UP001162734"/>
    </source>
</evidence>
<evidence type="ECO:0000313" key="3">
    <source>
        <dbReference type="EMBL" id="BDG09313.1"/>
    </source>
</evidence>
<protein>
    <recommendedName>
        <fullName evidence="5">Lipoprotein</fullName>
    </recommendedName>
</protein>
<feature type="signal peptide" evidence="2">
    <location>
        <begin position="1"/>
        <end position="22"/>
    </location>
</feature>
<dbReference type="RefSeq" id="WP_248341422.1">
    <property type="nucleotide sequence ID" value="NZ_AP025592.1"/>
</dbReference>
<gene>
    <name evidence="3" type="ORF">AMPC_24260</name>
</gene>
<sequence>MSPRLFVAVTAAALGLAGCAHEGASGAAMSEQQRASAGPTTGSPSDPNAREQAASIRPQSSPRTPGPASLGGTAAGARAPALEPVTEVPADEAGPAPAAPAPAESPR</sequence>
<feature type="region of interest" description="Disordered" evidence="1">
    <location>
        <begin position="22"/>
        <end position="107"/>
    </location>
</feature>
<dbReference type="EMBL" id="AP025592">
    <property type="protein sequence ID" value="BDG09313.1"/>
    <property type="molecule type" value="Genomic_DNA"/>
</dbReference>
<dbReference type="Proteomes" id="UP001162734">
    <property type="component" value="Chromosome"/>
</dbReference>
<accession>A0ABN6NBL1</accession>
<proteinExistence type="predicted"/>
<organism evidence="3 4">
    <name type="scientific">Anaeromyxobacter paludicola</name>
    <dbReference type="NCBI Taxonomy" id="2918171"/>
    <lineage>
        <taxon>Bacteria</taxon>
        <taxon>Pseudomonadati</taxon>
        <taxon>Myxococcota</taxon>
        <taxon>Myxococcia</taxon>
        <taxon>Myxococcales</taxon>
        <taxon>Cystobacterineae</taxon>
        <taxon>Anaeromyxobacteraceae</taxon>
        <taxon>Anaeromyxobacter</taxon>
    </lineage>
</organism>
<keyword evidence="2" id="KW-0732">Signal</keyword>
<evidence type="ECO:0008006" key="5">
    <source>
        <dbReference type="Google" id="ProtNLM"/>
    </source>
</evidence>
<keyword evidence="4" id="KW-1185">Reference proteome</keyword>
<feature type="compositionally biased region" description="Pro residues" evidence="1">
    <location>
        <begin position="97"/>
        <end position="107"/>
    </location>
</feature>
<evidence type="ECO:0000256" key="2">
    <source>
        <dbReference type="SAM" id="SignalP"/>
    </source>
</evidence>
<reference evidence="4" key="1">
    <citation type="journal article" date="2022" name="Int. J. Syst. Evol. Microbiol.">
        <title>Anaeromyxobacter oryzae sp. nov., Anaeromyxobacter diazotrophicus sp. nov. and Anaeromyxobacter paludicola sp. nov., isolated from paddy soils.</title>
        <authorList>
            <person name="Itoh H."/>
            <person name="Xu Z."/>
            <person name="Mise K."/>
            <person name="Masuda Y."/>
            <person name="Ushijima N."/>
            <person name="Hayakawa C."/>
            <person name="Shiratori Y."/>
            <person name="Senoo K."/>
        </authorList>
    </citation>
    <scope>NUCLEOTIDE SEQUENCE [LARGE SCALE GENOMIC DNA]</scope>
    <source>
        <strain evidence="4">Red630</strain>
    </source>
</reference>
<name>A0ABN6NBL1_9BACT</name>
<dbReference type="PROSITE" id="PS51257">
    <property type="entry name" value="PROKAR_LIPOPROTEIN"/>
    <property type="match status" value="1"/>
</dbReference>
<feature type="chain" id="PRO_5045901273" description="Lipoprotein" evidence="2">
    <location>
        <begin position="23"/>
        <end position="107"/>
    </location>
</feature>